<protein>
    <submittedName>
        <fullName evidence="2">Uncharacterized protein</fullName>
    </submittedName>
</protein>
<evidence type="ECO:0000256" key="1">
    <source>
        <dbReference type="SAM" id="MobiDB-lite"/>
    </source>
</evidence>
<name>A0A2G1QJT8_9HYPH</name>
<sequence length="301" mass="31238">MNHPAATPGQEAFEAFGEDQAAPEPFVAFATDEVAEWEPLVLSEEPETAAAPLPATADFEFPAAEPELPSGGLEPLEDTQAWEKALSEPSDFALPPLDAEAANGAFEPFPDLATEEADDGMDPEEAAPEGDETAGEQPAGTGDPLALSGELDESGDSDDYGFMGAVGGIADADARIKAQSADLAGQLATGLDRLAVELSETLSATIGRILEPIVATAVRDRTVSMFMAAVREAVAARPGGPFRLEVPRDLLSSLRGELEKQACAVDLREGPPGGLTLHLDREVLATRFEALSAAAGDADDA</sequence>
<dbReference type="AlphaFoldDB" id="A0A2G1QJT8"/>
<evidence type="ECO:0000313" key="2">
    <source>
        <dbReference type="EMBL" id="PHP65724.1"/>
    </source>
</evidence>
<accession>A0A2G1QJT8</accession>
<evidence type="ECO:0000313" key="3">
    <source>
        <dbReference type="Proteomes" id="UP000221168"/>
    </source>
</evidence>
<feature type="compositionally biased region" description="Acidic residues" evidence="1">
    <location>
        <begin position="150"/>
        <end position="159"/>
    </location>
</feature>
<feature type="compositionally biased region" description="Low complexity" evidence="1">
    <location>
        <begin position="48"/>
        <end position="57"/>
    </location>
</feature>
<gene>
    <name evidence="2" type="ORF">CSC94_17910</name>
</gene>
<dbReference type="Proteomes" id="UP000221168">
    <property type="component" value="Unassembled WGS sequence"/>
</dbReference>
<comment type="caution">
    <text evidence="2">The sequence shown here is derived from an EMBL/GenBank/DDBJ whole genome shotgun (WGS) entry which is preliminary data.</text>
</comment>
<dbReference type="EMBL" id="PDVP01000013">
    <property type="protein sequence ID" value="PHP65724.1"/>
    <property type="molecule type" value="Genomic_DNA"/>
</dbReference>
<feature type="region of interest" description="Disordered" evidence="1">
    <location>
        <begin position="111"/>
        <end position="159"/>
    </location>
</feature>
<keyword evidence="3" id="KW-1185">Reference proteome</keyword>
<reference evidence="2 3" key="1">
    <citation type="submission" date="2017-10" db="EMBL/GenBank/DDBJ databases">
        <title>Sedimentibacterium mangrovi gen. nov., sp. nov., a novel member of family Phyllobacteriacea isolated from mangrove sediment.</title>
        <authorList>
            <person name="Liao H."/>
            <person name="Tian Y."/>
        </authorList>
    </citation>
    <scope>NUCLEOTIDE SEQUENCE [LARGE SCALE GENOMIC DNA]</scope>
    <source>
        <strain evidence="2 3">X9-2-2</strain>
    </source>
</reference>
<proteinExistence type="predicted"/>
<feature type="compositionally biased region" description="Acidic residues" evidence="1">
    <location>
        <begin position="113"/>
        <end position="134"/>
    </location>
</feature>
<feature type="region of interest" description="Disordered" evidence="1">
    <location>
        <begin position="42"/>
        <end position="93"/>
    </location>
</feature>
<organism evidence="2 3">
    <name type="scientific">Zhengella mangrovi</name>
    <dbReference type="NCBI Taxonomy" id="1982044"/>
    <lineage>
        <taxon>Bacteria</taxon>
        <taxon>Pseudomonadati</taxon>
        <taxon>Pseudomonadota</taxon>
        <taxon>Alphaproteobacteria</taxon>
        <taxon>Hyphomicrobiales</taxon>
        <taxon>Notoacmeibacteraceae</taxon>
        <taxon>Zhengella</taxon>
    </lineage>
</organism>